<evidence type="ECO:0000256" key="8">
    <source>
        <dbReference type="ARBA" id="ARBA00023136"/>
    </source>
</evidence>
<dbReference type="SMART" id="SM00409">
    <property type="entry name" value="IG"/>
    <property type="match status" value="1"/>
</dbReference>
<keyword evidence="5 12" id="KW-1133">Transmembrane helix</keyword>
<name>A0A6J8C7G9_MYTCO</name>
<dbReference type="InterPro" id="IPR003599">
    <property type="entry name" value="Ig_sub"/>
</dbReference>
<keyword evidence="10 11" id="KW-0407">Ion channel</keyword>
<evidence type="ECO:0000256" key="9">
    <source>
        <dbReference type="ARBA" id="ARBA00023201"/>
    </source>
</evidence>
<dbReference type="InterPro" id="IPR036179">
    <property type="entry name" value="Ig-like_dom_sf"/>
</dbReference>
<evidence type="ECO:0000313" key="15">
    <source>
        <dbReference type="Proteomes" id="UP000507470"/>
    </source>
</evidence>
<feature type="domain" description="Ig-like" evidence="13">
    <location>
        <begin position="171"/>
        <end position="266"/>
    </location>
</feature>
<keyword evidence="3 11" id="KW-0894">Sodium channel</keyword>
<keyword evidence="7 11" id="KW-0406">Ion transport</keyword>
<evidence type="ECO:0000256" key="10">
    <source>
        <dbReference type="ARBA" id="ARBA00023303"/>
    </source>
</evidence>
<dbReference type="InterPro" id="IPR007110">
    <property type="entry name" value="Ig-like_dom"/>
</dbReference>
<evidence type="ECO:0000259" key="13">
    <source>
        <dbReference type="PROSITE" id="PS50835"/>
    </source>
</evidence>
<accession>A0A6J8C7G9</accession>
<evidence type="ECO:0000313" key="14">
    <source>
        <dbReference type="EMBL" id="CAC5392323.1"/>
    </source>
</evidence>
<dbReference type="AlphaFoldDB" id="A0A6J8C7G9"/>
<feature type="transmembrane region" description="Helical" evidence="12">
    <location>
        <begin position="48"/>
        <end position="66"/>
    </location>
</feature>
<evidence type="ECO:0000256" key="12">
    <source>
        <dbReference type="SAM" id="Phobius"/>
    </source>
</evidence>
<dbReference type="SMART" id="SM00408">
    <property type="entry name" value="IGc2"/>
    <property type="match status" value="1"/>
</dbReference>
<evidence type="ECO:0000256" key="6">
    <source>
        <dbReference type="ARBA" id="ARBA00023053"/>
    </source>
</evidence>
<keyword evidence="6" id="KW-0915">Sodium</keyword>
<dbReference type="PANTHER" id="PTHR11690">
    <property type="entry name" value="AMILORIDE-SENSITIVE SODIUM CHANNEL-RELATED"/>
    <property type="match status" value="1"/>
</dbReference>
<dbReference type="OrthoDB" id="6238402at2759"/>
<comment type="subcellular location">
    <subcellularLocation>
        <location evidence="1">Membrane</location>
        <topology evidence="1">Multi-pass membrane protein</topology>
    </subcellularLocation>
</comment>
<dbReference type="InterPro" id="IPR001873">
    <property type="entry name" value="ENaC"/>
</dbReference>
<dbReference type="InterPro" id="IPR003598">
    <property type="entry name" value="Ig_sub2"/>
</dbReference>
<evidence type="ECO:0000256" key="1">
    <source>
        <dbReference type="ARBA" id="ARBA00004141"/>
    </source>
</evidence>
<evidence type="ECO:0000256" key="5">
    <source>
        <dbReference type="ARBA" id="ARBA00022989"/>
    </source>
</evidence>
<sequence length="271" mass="31166">MIRTKDKDVDIINMLLNRIKHTLRNFAGNTTLHGIDRISSRKHVIGKVLWAFIVLTCVSLCFKQIYTLGVQYARKQVNTKISIQNQKIYFPAVSICNLNPISLLKIQREYQQKNQHNLSLTGFLGTIYYSMYHEIITNINKQFEDSPELLRMDKHKKRDVQRTFQDSLAPPNVTIHSTHYTAYIGGTVTLHCEVTDITSAFVVQWKKKEGFTFMNISSDKANKYNGSTTVTPSLTIFSVEYSDKGIYKCTARNKHGIDESPMVHLTVFYSK</sequence>
<organism evidence="14 15">
    <name type="scientific">Mytilus coruscus</name>
    <name type="common">Sea mussel</name>
    <dbReference type="NCBI Taxonomy" id="42192"/>
    <lineage>
        <taxon>Eukaryota</taxon>
        <taxon>Metazoa</taxon>
        <taxon>Spiralia</taxon>
        <taxon>Lophotrochozoa</taxon>
        <taxon>Mollusca</taxon>
        <taxon>Bivalvia</taxon>
        <taxon>Autobranchia</taxon>
        <taxon>Pteriomorphia</taxon>
        <taxon>Mytilida</taxon>
        <taxon>Mytiloidea</taxon>
        <taxon>Mytilidae</taxon>
        <taxon>Mytilinae</taxon>
        <taxon>Mytilus</taxon>
    </lineage>
</organism>
<evidence type="ECO:0000256" key="2">
    <source>
        <dbReference type="ARBA" id="ARBA00022448"/>
    </source>
</evidence>
<keyword evidence="8 12" id="KW-0472">Membrane</keyword>
<evidence type="ECO:0000256" key="7">
    <source>
        <dbReference type="ARBA" id="ARBA00023065"/>
    </source>
</evidence>
<reference evidence="14 15" key="1">
    <citation type="submission" date="2020-06" db="EMBL/GenBank/DDBJ databases">
        <authorList>
            <person name="Li R."/>
            <person name="Bekaert M."/>
        </authorList>
    </citation>
    <scope>NUCLEOTIDE SEQUENCE [LARGE SCALE GENOMIC DNA]</scope>
    <source>
        <strain evidence="15">wild</strain>
    </source>
</reference>
<keyword evidence="15" id="KW-1185">Reference proteome</keyword>
<dbReference type="Gene3D" id="2.60.40.10">
    <property type="entry name" value="Immunoglobulins"/>
    <property type="match status" value="1"/>
</dbReference>
<keyword evidence="4 11" id="KW-0812">Transmembrane</keyword>
<proteinExistence type="inferred from homology"/>
<dbReference type="Proteomes" id="UP000507470">
    <property type="component" value="Unassembled WGS sequence"/>
</dbReference>
<comment type="similarity">
    <text evidence="11">Belongs to the amiloride-sensitive sodium channel (TC 1.A.6) family.</text>
</comment>
<dbReference type="Pfam" id="PF00858">
    <property type="entry name" value="ASC"/>
    <property type="match status" value="1"/>
</dbReference>
<protein>
    <recommendedName>
        <fullName evidence="13">Ig-like domain-containing protein</fullName>
    </recommendedName>
</protein>
<dbReference type="SUPFAM" id="SSF48726">
    <property type="entry name" value="Immunoglobulin"/>
    <property type="match status" value="1"/>
</dbReference>
<dbReference type="CDD" id="cd00096">
    <property type="entry name" value="Ig"/>
    <property type="match status" value="1"/>
</dbReference>
<dbReference type="GO" id="GO:0015280">
    <property type="term" value="F:ligand-gated sodium channel activity"/>
    <property type="evidence" value="ECO:0007669"/>
    <property type="project" value="TreeGrafter"/>
</dbReference>
<dbReference type="InterPro" id="IPR013783">
    <property type="entry name" value="Ig-like_fold"/>
</dbReference>
<evidence type="ECO:0000256" key="3">
    <source>
        <dbReference type="ARBA" id="ARBA00022461"/>
    </source>
</evidence>
<dbReference type="EMBL" id="CACVKT020004950">
    <property type="protein sequence ID" value="CAC5392323.1"/>
    <property type="molecule type" value="Genomic_DNA"/>
</dbReference>
<dbReference type="PROSITE" id="PS50835">
    <property type="entry name" value="IG_LIKE"/>
    <property type="match status" value="1"/>
</dbReference>
<evidence type="ECO:0000256" key="11">
    <source>
        <dbReference type="RuleBase" id="RU000679"/>
    </source>
</evidence>
<dbReference type="GO" id="GO:0005886">
    <property type="term" value="C:plasma membrane"/>
    <property type="evidence" value="ECO:0007669"/>
    <property type="project" value="TreeGrafter"/>
</dbReference>
<keyword evidence="9 11" id="KW-0739">Sodium transport</keyword>
<gene>
    <name evidence="14" type="ORF">MCOR_27262</name>
</gene>
<keyword evidence="2 11" id="KW-0813">Transport</keyword>
<evidence type="ECO:0000256" key="4">
    <source>
        <dbReference type="ARBA" id="ARBA00022692"/>
    </source>
</evidence>